<comment type="caution">
    <text evidence="4">The sequence shown here is derived from an EMBL/GenBank/DDBJ whole genome shotgun (WGS) entry which is preliminary data.</text>
</comment>
<keyword evidence="1" id="KW-0694">RNA-binding</keyword>
<name>A0ABN9XJ18_9DINO</name>
<reference evidence="4" key="1">
    <citation type="submission" date="2023-10" db="EMBL/GenBank/DDBJ databases">
        <authorList>
            <person name="Chen Y."/>
            <person name="Shah S."/>
            <person name="Dougan E. K."/>
            <person name="Thang M."/>
            <person name="Chan C."/>
        </authorList>
    </citation>
    <scope>NUCLEOTIDE SEQUENCE [LARGE SCALE GENOMIC DNA]</scope>
</reference>
<organism evidence="4 5">
    <name type="scientific">Prorocentrum cordatum</name>
    <dbReference type="NCBI Taxonomy" id="2364126"/>
    <lineage>
        <taxon>Eukaryota</taxon>
        <taxon>Sar</taxon>
        <taxon>Alveolata</taxon>
        <taxon>Dinophyceae</taxon>
        <taxon>Prorocentrales</taxon>
        <taxon>Prorocentraceae</taxon>
        <taxon>Prorocentrum</taxon>
    </lineage>
</organism>
<dbReference type="InterPro" id="IPR035979">
    <property type="entry name" value="RBD_domain_sf"/>
</dbReference>
<accession>A0ABN9XJ18</accession>
<proteinExistence type="predicted"/>
<evidence type="ECO:0000259" key="3">
    <source>
        <dbReference type="PROSITE" id="PS50102"/>
    </source>
</evidence>
<gene>
    <name evidence="4" type="ORF">PCOR1329_LOCUS77217</name>
</gene>
<dbReference type="InterPro" id="IPR012677">
    <property type="entry name" value="Nucleotide-bd_a/b_plait_sf"/>
</dbReference>
<feature type="non-terminal residue" evidence="4">
    <location>
        <position position="1"/>
    </location>
</feature>
<evidence type="ECO:0000313" key="4">
    <source>
        <dbReference type="EMBL" id="CAK0899780.1"/>
    </source>
</evidence>
<protein>
    <recommendedName>
        <fullName evidence="3">RRM domain-containing protein</fullName>
    </recommendedName>
</protein>
<dbReference type="InterPro" id="IPR000504">
    <property type="entry name" value="RRM_dom"/>
</dbReference>
<dbReference type="EMBL" id="CAUYUJ010020665">
    <property type="protein sequence ID" value="CAK0899780.1"/>
    <property type="molecule type" value="Genomic_DNA"/>
</dbReference>
<dbReference type="SUPFAM" id="SSF54928">
    <property type="entry name" value="RNA-binding domain, RBD"/>
    <property type="match status" value="1"/>
</dbReference>
<feature type="region of interest" description="Disordered" evidence="2">
    <location>
        <begin position="134"/>
        <end position="167"/>
    </location>
</feature>
<dbReference type="InterPro" id="IPR007201">
    <property type="entry name" value="Mei2-like_Rrm_C"/>
</dbReference>
<keyword evidence="5" id="KW-1185">Reference proteome</keyword>
<feature type="domain" description="RRM" evidence="3">
    <location>
        <begin position="176"/>
        <end position="261"/>
    </location>
</feature>
<sequence>CAHFNIGVWTAISKQQLHIRVISVSSTSAMAPLGNQFAADCDKQPSKRPLTGALAWADMEDDEPTLLLLADLVPATGSTRSDLLQPWWAPEVSKPLSPATALGTQTVPLLLTRGAQDSVPPLVAAGFRTPLTAKSRPFISRHGEPDPVSQRTRAPLGKPDPGEDGTQAGVATEIYTTVMVRGIPCTCSRDMLVSLLDAHGYSGQFDLVYLPAHFDTSETHGCAFVNFTQPAAAERFRSFFHGFDGHPFSASRPCSVSWSRLQGLEANVEHVTEQWRPLLPCGGLPRPFPEPTAQRRVRANFRRRTTTASLDAAPEEGKAART</sequence>
<evidence type="ECO:0000256" key="2">
    <source>
        <dbReference type="SAM" id="MobiDB-lite"/>
    </source>
</evidence>
<evidence type="ECO:0000313" key="5">
    <source>
        <dbReference type="Proteomes" id="UP001189429"/>
    </source>
</evidence>
<evidence type="ECO:0000256" key="1">
    <source>
        <dbReference type="PROSITE-ProRule" id="PRU00176"/>
    </source>
</evidence>
<dbReference type="Pfam" id="PF04059">
    <property type="entry name" value="RRM_2"/>
    <property type="match status" value="1"/>
</dbReference>
<dbReference type="Proteomes" id="UP001189429">
    <property type="component" value="Unassembled WGS sequence"/>
</dbReference>
<dbReference type="PROSITE" id="PS50102">
    <property type="entry name" value="RRM"/>
    <property type="match status" value="1"/>
</dbReference>
<dbReference type="Gene3D" id="3.30.70.330">
    <property type="match status" value="1"/>
</dbReference>